<evidence type="ECO:0000313" key="4">
    <source>
        <dbReference type="Proteomes" id="UP000215377"/>
    </source>
</evidence>
<organism evidence="3 4">
    <name type="scientific">Marinibacterium profundimaris</name>
    <dbReference type="NCBI Taxonomy" id="1679460"/>
    <lineage>
        <taxon>Bacteria</taxon>
        <taxon>Pseudomonadati</taxon>
        <taxon>Pseudomonadota</taxon>
        <taxon>Alphaproteobacteria</taxon>
        <taxon>Rhodobacterales</taxon>
        <taxon>Paracoccaceae</taxon>
        <taxon>Marinibacterium</taxon>
    </lineage>
</organism>
<evidence type="ECO:0000256" key="1">
    <source>
        <dbReference type="ARBA" id="ARBA00006484"/>
    </source>
</evidence>
<comment type="caution">
    <text evidence="3">The sequence shown here is derived from an EMBL/GenBank/DDBJ whole genome shotgun (WGS) entry which is preliminary data.</text>
</comment>
<dbReference type="PROSITE" id="PS00061">
    <property type="entry name" value="ADH_SHORT"/>
    <property type="match status" value="1"/>
</dbReference>
<dbReference type="FunFam" id="3.40.50.720:FF:000084">
    <property type="entry name" value="Short-chain dehydrogenase reductase"/>
    <property type="match status" value="1"/>
</dbReference>
<sequence length="258" mass="26054">MSGLLGAKVVITAGGGGIGAAMARAYAAQGAQVALCDIDKAGAEAVAADLPGALGLGTDVTDEPAMEAFWDRALDHLGGRVDVVCANAGIGGPVAPLAEIAMDDWRACLAVNLDGAFLACRRAAQVMGPQGSGVILLTSSTSGLFGVPTRSPYVAAKWGIIGLMKTLAMELGPMGVRVNALCPGAVDGPRMERVVAAEAQARGMTADAVRALYAEGTSMRSWVTAGEIADMAVFLSSDGAKHVSGQAIAVDGHTERMT</sequence>
<dbReference type="Pfam" id="PF13561">
    <property type="entry name" value="adh_short_C2"/>
    <property type="match status" value="1"/>
</dbReference>
<dbReference type="GO" id="GO:0016491">
    <property type="term" value="F:oxidoreductase activity"/>
    <property type="evidence" value="ECO:0007669"/>
    <property type="project" value="UniProtKB-KW"/>
</dbReference>
<dbReference type="InterPro" id="IPR036291">
    <property type="entry name" value="NAD(P)-bd_dom_sf"/>
</dbReference>
<dbReference type="PRINTS" id="PR00081">
    <property type="entry name" value="GDHRDH"/>
</dbReference>
<evidence type="ECO:0000256" key="2">
    <source>
        <dbReference type="ARBA" id="ARBA00023002"/>
    </source>
</evidence>
<comment type="similarity">
    <text evidence="1">Belongs to the short-chain dehydrogenases/reductases (SDR) family.</text>
</comment>
<dbReference type="AlphaFoldDB" id="A0A225NCI9"/>
<name>A0A225NCI9_9RHOB</name>
<proteinExistence type="inferred from homology"/>
<dbReference type="PRINTS" id="PR00080">
    <property type="entry name" value="SDRFAMILY"/>
</dbReference>
<dbReference type="Proteomes" id="UP000215377">
    <property type="component" value="Unassembled WGS sequence"/>
</dbReference>
<keyword evidence="4" id="KW-1185">Reference proteome</keyword>
<dbReference type="InterPro" id="IPR020904">
    <property type="entry name" value="Sc_DH/Rdtase_CS"/>
</dbReference>
<dbReference type="Gene3D" id="3.40.50.720">
    <property type="entry name" value="NAD(P)-binding Rossmann-like Domain"/>
    <property type="match status" value="1"/>
</dbReference>
<gene>
    <name evidence="3" type="ORF">ATO3_23180</name>
</gene>
<dbReference type="PANTHER" id="PTHR24321:SF8">
    <property type="entry name" value="ESTRADIOL 17-BETA-DEHYDROGENASE 8-RELATED"/>
    <property type="match status" value="1"/>
</dbReference>
<accession>A0A225NCI9</accession>
<dbReference type="CDD" id="cd05233">
    <property type="entry name" value="SDR_c"/>
    <property type="match status" value="1"/>
</dbReference>
<dbReference type="PANTHER" id="PTHR24321">
    <property type="entry name" value="DEHYDROGENASES, SHORT CHAIN"/>
    <property type="match status" value="1"/>
</dbReference>
<keyword evidence="2" id="KW-0560">Oxidoreductase</keyword>
<reference evidence="3 4" key="1">
    <citation type="submission" date="2013-04" db="EMBL/GenBank/DDBJ databases">
        <title>Oceanicola sp. 22II1-22F33 Genome Sequencing.</title>
        <authorList>
            <person name="Lai Q."/>
            <person name="Li G."/>
            <person name="Shao Z."/>
        </authorList>
    </citation>
    <scope>NUCLEOTIDE SEQUENCE [LARGE SCALE GENOMIC DNA]</scope>
    <source>
        <strain evidence="3 4">22II1-22F33</strain>
    </source>
</reference>
<dbReference type="InterPro" id="IPR002347">
    <property type="entry name" value="SDR_fam"/>
</dbReference>
<evidence type="ECO:0000313" key="3">
    <source>
        <dbReference type="EMBL" id="OWU69013.1"/>
    </source>
</evidence>
<dbReference type="RefSeq" id="WP_233152290.1">
    <property type="nucleotide sequence ID" value="NZ_AQQR01000018.1"/>
</dbReference>
<dbReference type="SUPFAM" id="SSF51735">
    <property type="entry name" value="NAD(P)-binding Rossmann-fold domains"/>
    <property type="match status" value="1"/>
</dbReference>
<protein>
    <submittedName>
        <fullName evidence="3">3-ketoacyl-ACP reductase</fullName>
    </submittedName>
</protein>
<dbReference type="EMBL" id="AQQR01000018">
    <property type="protein sequence ID" value="OWU69013.1"/>
    <property type="molecule type" value="Genomic_DNA"/>
</dbReference>